<comment type="caution">
    <text evidence="1">The sequence shown here is derived from an EMBL/GenBank/DDBJ whole genome shotgun (WGS) entry which is preliminary data.</text>
</comment>
<sequence>SNSVSDALLNVFSSYYVFYIEYSKQVLKSLLFLQCEVFGLKDDCSINCPGLPLFVNTLNAVKLWIGYYRIIYVGNLLNNHENLGVTTTTNSYCDTIQIFRVWEPQIWFAENLGRLTPK</sequence>
<feature type="non-terminal residue" evidence="1">
    <location>
        <position position="1"/>
    </location>
</feature>
<dbReference type="AlphaFoldDB" id="A0A164IW79"/>
<evidence type="ECO:0000313" key="2">
    <source>
        <dbReference type="Proteomes" id="UP000076858"/>
    </source>
</evidence>
<accession>A0A164IW79</accession>
<organism evidence="1 2">
    <name type="scientific">Daphnia magna</name>
    <dbReference type="NCBI Taxonomy" id="35525"/>
    <lineage>
        <taxon>Eukaryota</taxon>
        <taxon>Metazoa</taxon>
        <taxon>Ecdysozoa</taxon>
        <taxon>Arthropoda</taxon>
        <taxon>Crustacea</taxon>
        <taxon>Branchiopoda</taxon>
        <taxon>Diplostraca</taxon>
        <taxon>Cladocera</taxon>
        <taxon>Anomopoda</taxon>
        <taxon>Daphniidae</taxon>
        <taxon>Daphnia</taxon>
    </lineage>
</organism>
<proteinExistence type="predicted"/>
<dbReference type="EMBL" id="LRGB01006306">
    <property type="protein sequence ID" value="KZS01695.1"/>
    <property type="molecule type" value="Genomic_DNA"/>
</dbReference>
<name>A0A164IW79_9CRUS</name>
<gene>
    <name evidence="1" type="ORF">APZ42_001567</name>
</gene>
<dbReference type="Proteomes" id="UP000076858">
    <property type="component" value="Unassembled WGS sequence"/>
</dbReference>
<evidence type="ECO:0000313" key="1">
    <source>
        <dbReference type="EMBL" id="KZS01695.1"/>
    </source>
</evidence>
<reference evidence="1 2" key="1">
    <citation type="submission" date="2016-03" db="EMBL/GenBank/DDBJ databases">
        <title>EvidentialGene: Evidence-directed Construction of Genes on Genomes.</title>
        <authorList>
            <person name="Gilbert D.G."/>
            <person name="Choi J.-H."/>
            <person name="Mockaitis K."/>
            <person name="Colbourne J."/>
            <person name="Pfrender M."/>
        </authorList>
    </citation>
    <scope>NUCLEOTIDE SEQUENCE [LARGE SCALE GENOMIC DNA]</scope>
    <source>
        <strain evidence="1 2">Xinb3</strain>
        <tissue evidence="1">Complete organism</tissue>
    </source>
</reference>
<keyword evidence="2" id="KW-1185">Reference proteome</keyword>
<protein>
    <submittedName>
        <fullName evidence="1">Uncharacterized protein</fullName>
    </submittedName>
</protein>
<dbReference type="OrthoDB" id="6611402at2759"/>